<feature type="domain" description="ABC transmembrane type-1" evidence="9">
    <location>
        <begin position="152"/>
        <end position="320"/>
    </location>
</feature>
<dbReference type="SUPFAM" id="SSF90123">
    <property type="entry name" value="ABC transporter transmembrane region"/>
    <property type="match status" value="1"/>
</dbReference>
<feature type="transmembrane region" description="Helical" evidence="7">
    <location>
        <begin position="66"/>
        <end position="86"/>
    </location>
</feature>
<dbReference type="PANTHER" id="PTHR43394:SF1">
    <property type="entry name" value="ATP-BINDING CASSETTE SUB-FAMILY B MEMBER 10, MITOCHONDRIAL"/>
    <property type="match status" value="1"/>
</dbReference>
<evidence type="ECO:0000259" key="9">
    <source>
        <dbReference type="PROSITE" id="PS50929"/>
    </source>
</evidence>
<evidence type="ECO:0000256" key="6">
    <source>
        <dbReference type="ARBA" id="ARBA00023136"/>
    </source>
</evidence>
<keyword evidence="6 7" id="KW-0472">Membrane</keyword>
<evidence type="ECO:0000313" key="10">
    <source>
        <dbReference type="EMBL" id="RGE57003.1"/>
    </source>
</evidence>
<feature type="transmembrane region" description="Helical" evidence="7">
    <location>
        <begin position="258"/>
        <end position="282"/>
    </location>
</feature>
<dbReference type="RefSeq" id="WP_117545425.1">
    <property type="nucleotide sequence ID" value="NZ_JBKUNB010000015.1"/>
</dbReference>
<evidence type="ECO:0000256" key="1">
    <source>
        <dbReference type="ARBA" id="ARBA00004651"/>
    </source>
</evidence>
<dbReference type="Gene3D" id="3.40.50.300">
    <property type="entry name" value="P-loop containing nucleotide triphosphate hydrolases"/>
    <property type="match status" value="1"/>
</dbReference>
<dbReference type="GO" id="GO:0005524">
    <property type="term" value="F:ATP binding"/>
    <property type="evidence" value="ECO:0007669"/>
    <property type="project" value="UniProtKB-KW"/>
</dbReference>
<dbReference type="Gene3D" id="1.20.1560.10">
    <property type="entry name" value="ABC transporter type 1, transmembrane domain"/>
    <property type="match status" value="1"/>
</dbReference>
<feature type="domain" description="ABC transporter" evidence="8">
    <location>
        <begin position="354"/>
        <end position="593"/>
    </location>
</feature>
<keyword evidence="2 7" id="KW-0812">Transmembrane</keyword>
<dbReference type="GO" id="GO:0016887">
    <property type="term" value="F:ATP hydrolysis activity"/>
    <property type="evidence" value="ECO:0007669"/>
    <property type="project" value="InterPro"/>
</dbReference>
<feature type="transmembrane region" description="Helical" evidence="7">
    <location>
        <begin position="294"/>
        <end position="315"/>
    </location>
</feature>
<evidence type="ECO:0000256" key="2">
    <source>
        <dbReference type="ARBA" id="ARBA00022692"/>
    </source>
</evidence>
<organism evidence="10 11">
    <name type="scientific">Eisenbergiella massiliensis</name>
    <dbReference type="NCBI Taxonomy" id="1720294"/>
    <lineage>
        <taxon>Bacteria</taxon>
        <taxon>Bacillati</taxon>
        <taxon>Bacillota</taxon>
        <taxon>Clostridia</taxon>
        <taxon>Lachnospirales</taxon>
        <taxon>Lachnospiraceae</taxon>
        <taxon>Eisenbergiella</taxon>
    </lineage>
</organism>
<dbReference type="Proteomes" id="UP000260812">
    <property type="component" value="Unassembled WGS sequence"/>
</dbReference>
<keyword evidence="5 7" id="KW-1133">Transmembrane helix</keyword>
<comment type="caution">
    <text evidence="10">The sequence shown here is derived from an EMBL/GenBank/DDBJ whole genome shotgun (WGS) entry which is preliminary data.</text>
</comment>
<dbReference type="InterPro" id="IPR003593">
    <property type="entry name" value="AAA+_ATPase"/>
</dbReference>
<evidence type="ECO:0000256" key="7">
    <source>
        <dbReference type="SAM" id="Phobius"/>
    </source>
</evidence>
<dbReference type="EMBL" id="QVLV01000019">
    <property type="protein sequence ID" value="RGE57003.1"/>
    <property type="molecule type" value="Genomic_DNA"/>
</dbReference>
<dbReference type="InterPro" id="IPR027417">
    <property type="entry name" value="P-loop_NTPase"/>
</dbReference>
<accession>A0A3E3HYU9</accession>
<dbReference type="PROSITE" id="PS50893">
    <property type="entry name" value="ABC_TRANSPORTER_2"/>
    <property type="match status" value="1"/>
</dbReference>
<dbReference type="GO" id="GO:0005886">
    <property type="term" value="C:plasma membrane"/>
    <property type="evidence" value="ECO:0007669"/>
    <property type="project" value="UniProtKB-SubCell"/>
</dbReference>
<gene>
    <name evidence="10" type="ORF">DXC51_21755</name>
</gene>
<dbReference type="InterPro" id="IPR011527">
    <property type="entry name" value="ABC1_TM_dom"/>
</dbReference>
<protein>
    <submittedName>
        <fullName evidence="10">ABC transporter ATP-binding protein</fullName>
    </submittedName>
</protein>
<dbReference type="InterPro" id="IPR017871">
    <property type="entry name" value="ABC_transporter-like_CS"/>
</dbReference>
<dbReference type="PROSITE" id="PS50929">
    <property type="entry name" value="ABC_TM1F"/>
    <property type="match status" value="1"/>
</dbReference>
<keyword evidence="11" id="KW-1185">Reference proteome</keyword>
<dbReference type="InterPro" id="IPR003439">
    <property type="entry name" value="ABC_transporter-like_ATP-bd"/>
</dbReference>
<dbReference type="GeneID" id="97989416"/>
<name>A0A3E3HYU9_9FIRM</name>
<dbReference type="Pfam" id="PF00005">
    <property type="entry name" value="ABC_tran"/>
    <property type="match status" value="1"/>
</dbReference>
<dbReference type="GO" id="GO:0015421">
    <property type="term" value="F:ABC-type oligopeptide transporter activity"/>
    <property type="evidence" value="ECO:0007669"/>
    <property type="project" value="TreeGrafter"/>
</dbReference>
<keyword evidence="4 10" id="KW-0067">ATP-binding</keyword>
<evidence type="ECO:0000256" key="4">
    <source>
        <dbReference type="ARBA" id="ARBA00022840"/>
    </source>
</evidence>
<evidence type="ECO:0000256" key="5">
    <source>
        <dbReference type="ARBA" id="ARBA00022989"/>
    </source>
</evidence>
<dbReference type="PANTHER" id="PTHR43394">
    <property type="entry name" value="ATP-DEPENDENT PERMEASE MDL1, MITOCHONDRIAL"/>
    <property type="match status" value="1"/>
</dbReference>
<evidence type="ECO:0000256" key="3">
    <source>
        <dbReference type="ARBA" id="ARBA00022741"/>
    </source>
</evidence>
<feature type="transmembrane region" description="Helical" evidence="7">
    <location>
        <begin position="141"/>
        <end position="165"/>
    </location>
</feature>
<dbReference type="AlphaFoldDB" id="A0A3E3HYU9"/>
<dbReference type="SUPFAM" id="SSF52540">
    <property type="entry name" value="P-loop containing nucleoside triphosphate hydrolases"/>
    <property type="match status" value="1"/>
</dbReference>
<reference evidence="10" key="1">
    <citation type="submission" date="2018-08" db="EMBL/GenBank/DDBJ databases">
        <title>A genome reference for cultivated species of the human gut microbiota.</title>
        <authorList>
            <person name="Zou Y."/>
            <person name="Xue W."/>
            <person name="Luo G."/>
        </authorList>
    </citation>
    <scope>NUCLEOTIDE SEQUENCE [LARGE SCALE GENOMIC DNA]</scope>
    <source>
        <strain evidence="10">TF05-5AC</strain>
    </source>
</reference>
<feature type="transmembrane region" description="Helical" evidence="7">
    <location>
        <begin position="171"/>
        <end position="190"/>
    </location>
</feature>
<dbReference type="SMART" id="SM00382">
    <property type="entry name" value="AAA"/>
    <property type="match status" value="1"/>
</dbReference>
<dbReference type="InterPro" id="IPR036640">
    <property type="entry name" value="ABC1_TM_sf"/>
</dbReference>
<dbReference type="InterPro" id="IPR039421">
    <property type="entry name" value="Type_1_exporter"/>
</dbReference>
<evidence type="ECO:0000259" key="8">
    <source>
        <dbReference type="PROSITE" id="PS50893"/>
    </source>
</evidence>
<evidence type="ECO:0000313" key="11">
    <source>
        <dbReference type="Proteomes" id="UP000260812"/>
    </source>
</evidence>
<keyword evidence="3" id="KW-0547">Nucleotide-binding</keyword>
<feature type="transmembrane region" description="Helical" evidence="7">
    <location>
        <begin position="29"/>
        <end position="51"/>
    </location>
</feature>
<dbReference type="PROSITE" id="PS00211">
    <property type="entry name" value="ABC_TRANSPORTER_1"/>
    <property type="match status" value="1"/>
</dbReference>
<proteinExistence type="predicted"/>
<sequence length="610" mass="68085">MKKKKEPLKYHIFQNITFLLKCIRREHPLLLIFIIMQVILSVISPVFGIYIPKITLDLVMGSADTAQIFLVLGGFGIVMVLSMALSGMANEGKYIMYNDMRRYYQMELFLQSLSCDYKNVESEEGQTKYQRAMSTLRNGDWSGTSIMIVSSIDIVVSLLCFFIYSGIMSSLSPYMVLLLIVLSLISLFGTRQAQSYEYKQNDLTAAYEKKLSYVIRTGSNAAFGKDMRLYHAGGWFQELRSSLIEESAKLAGKIQDRYFASGVVNAFVLFLRDGIAYSYLIYAVSAGQITIPEFTLYFGAVTAFSGFVNGIVNNLNELNGANLQMNSMRAFLDNTNDPEPETPLALSDLKEYSIEFCDVCFSYGTDTGFVLDHFNLKINAGEKIALVGVNGAGKTTVVKLLCGFYKPDSGIILIGGQDINNFRKKDLLKLYAAVFQDIYIPPFTAAENVSMQELKTTDRNRVEECLVKTGLWEQFCGQPTGIDTPMTKEITGGIVLSGGQQQKLLMARALYKDAPILILDEPTAALDPIAESRTYEQFHEIASDKTAVYISHRLASTRFCDKIAFLSNGKITEEGTHDELMQKGGAYSQMFALQSQYYQNKEVAAAYAEA</sequence>
<comment type="subcellular location">
    <subcellularLocation>
        <location evidence="1">Cell membrane</location>
        <topology evidence="1">Multi-pass membrane protein</topology>
    </subcellularLocation>
</comment>